<proteinExistence type="inferred from homology"/>
<organism evidence="4 5">
    <name type="scientific">Luteolibacter algae</name>
    <dbReference type="NCBI Taxonomy" id="454151"/>
    <lineage>
        <taxon>Bacteria</taxon>
        <taxon>Pseudomonadati</taxon>
        <taxon>Verrucomicrobiota</taxon>
        <taxon>Verrucomicrobiia</taxon>
        <taxon>Verrucomicrobiales</taxon>
        <taxon>Verrucomicrobiaceae</taxon>
        <taxon>Luteolibacter</taxon>
    </lineage>
</organism>
<dbReference type="Proteomes" id="UP001597375">
    <property type="component" value="Unassembled WGS sequence"/>
</dbReference>
<evidence type="ECO:0000313" key="4">
    <source>
        <dbReference type="EMBL" id="MFD2255701.1"/>
    </source>
</evidence>
<comment type="similarity">
    <text evidence="1">Belongs to the sulfatase family.</text>
</comment>
<evidence type="ECO:0000256" key="1">
    <source>
        <dbReference type="ARBA" id="ARBA00008779"/>
    </source>
</evidence>
<dbReference type="PANTHER" id="PTHR42693:SF53">
    <property type="entry name" value="ENDO-4-O-SULFATASE"/>
    <property type="match status" value="1"/>
</dbReference>
<dbReference type="PANTHER" id="PTHR42693">
    <property type="entry name" value="ARYLSULFATASE FAMILY MEMBER"/>
    <property type="match status" value="1"/>
</dbReference>
<gene>
    <name evidence="4" type="ORF">ACFSSA_03350</name>
</gene>
<feature type="domain" description="N-sulphoglucosamine sulphohydrolase C-terminal" evidence="3">
    <location>
        <begin position="31"/>
        <end position="171"/>
    </location>
</feature>
<dbReference type="Gene3D" id="3.40.720.10">
    <property type="entry name" value="Alkaline Phosphatase, subunit A"/>
    <property type="match status" value="1"/>
</dbReference>
<dbReference type="InterPro" id="IPR032506">
    <property type="entry name" value="SGSH_C"/>
</dbReference>
<evidence type="ECO:0000313" key="5">
    <source>
        <dbReference type="Proteomes" id="UP001597375"/>
    </source>
</evidence>
<comment type="caution">
    <text evidence="4">The sequence shown here is derived from an EMBL/GenBank/DDBJ whole genome shotgun (WGS) entry which is preliminary data.</text>
</comment>
<sequence>MSRSMLRTCLCRLNPPGYNLPLNGTKGTCLEGGTRVAACVRWPAAWPGGRKIENTIGYIDILPTVLDSAGIDPKAGEVPGKPLDGMSLNGLLRGDDEGFKERDWYSYYGQGTEEASLYSFPWKLIVTGAELRKGFTTKHEVRLYRMPEDPLEKDNVASDHLEIVQTMAGKLVTWCDLQQEMLSGEEIKAEAKGFKPPKNWQIQPPTKNGD</sequence>
<dbReference type="Pfam" id="PF16347">
    <property type="entry name" value="SGSH_C"/>
    <property type="match status" value="1"/>
</dbReference>
<dbReference type="EMBL" id="JBHUIT010000002">
    <property type="protein sequence ID" value="MFD2255701.1"/>
    <property type="molecule type" value="Genomic_DNA"/>
</dbReference>
<accession>A0ABW5D4R3</accession>
<dbReference type="Gene3D" id="3.30.1120.10">
    <property type="match status" value="1"/>
</dbReference>
<dbReference type="InterPro" id="IPR017850">
    <property type="entry name" value="Alkaline_phosphatase_core_sf"/>
</dbReference>
<dbReference type="SUPFAM" id="SSF53649">
    <property type="entry name" value="Alkaline phosphatase-like"/>
    <property type="match status" value="1"/>
</dbReference>
<keyword evidence="5" id="KW-1185">Reference proteome</keyword>
<protein>
    <submittedName>
        <fullName evidence="4">Sulfatase/phosphatase domain-containing protein</fullName>
    </submittedName>
</protein>
<keyword evidence="2" id="KW-0378">Hydrolase</keyword>
<dbReference type="RefSeq" id="WP_386818357.1">
    <property type="nucleotide sequence ID" value="NZ_JBHUIT010000002.1"/>
</dbReference>
<evidence type="ECO:0000256" key="2">
    <source>
        <dbReference type="ARBA" id="ARBA00022801"/>
    </source>
</evidence>
<dbReference type="InterPro" id="IPR050738">
    <property type="entry name" value="Sulfatase"/>
</dbReference>
<name>A0ABW5D4R3_9BACT</name>
<evidence type="ECO:0000259" key="3">
    <source>
        <dbReference type="Pfam" id="PF16347"/>
    </source>
</evidence>
<reference evidence="5" key="1">
    <citation type="journal article" date="2019" name="Int. J. Syst. Evol. Microbiol.">
        <title>The Global Catalogue of Microorganisms (GCM) 10K type strain sequencing project: providing services to taxonomists for standard genome sequencing and annotation.</title>
        <authorList>
            <consortium name="The Broad Institute Genomics Platform"/>
            <consortium name="The Broad Institute Genome Sequencing Center for Infectious Disease"/>
            <person name="Wu L."/>
            <person name="Ma J."/>
        </authorList>
    </citation>
    <scope>NUCLEOTIDE SEQUENCE [LARGE SCALE GENOMIC DNA]</scope>
    <source>
        <strain evidence="5">CGMCC 4.7106</strain>
    </source>
</reference>